<evidence type="ECO:0000256" key="2">
    <source>
        <dbReference type="SAM" id="MobiDB-lite"/>
    </source>
</evidence>
<sequence>MDDQPRLMHSSHGVGMAGHPGLAQHMQDGTGGADGEGRKQDIGDILQQIMTITDQSLDEAQARKHALNCHRMKPALFNVLCEIKEKTGSPRRERVMPGSFELPGVTRGSLKVRFQDEEQSDLDLFLAFCSCFSSHSSWQPGTCRAFD</sequence>
<evidence type="ECO:0000256" key="1">
    <source>
        <dbReference type="ARBA" id="ARBA00004123"/>
    </source>
</evidence>
<evidence type="ECO:0000259" key="3">
    <source>
        <dbReference type="PROSITE" id="PS51978"/>
    </source>
</evidence>
<feature type="domain" description="PBC" evidence="3">
    <location>
        <begin position="37"/>
        <end position="147"/>
    </location>
</feature>
<protein>
    <recommendedName>
        <fullName evidence="3">PBC domain-containing protein</fullName>
    </recommendedName>
</protein>
<reference evidence="4 5" key="1">
    <citation type="submission" date="2023-09" db="EMBL/GenBank/DDBJ databases">
        <authorList>
            <person name="Wang M."/>
        </authorList>
    </citation>
    <scope>NUCLEOTIDE SEQUENCE [LARGE SCALE GENOMIC DNA]</scope>
    <source>
        <strain evidence="4">GT-2023</strain>
        <tissue evidence="4">Liver</tissue>
    </source>
</reference>
<dbReference type="Pfam" id="PF03792">
    <property type="entry name" value="PBC"/>
    <property type="match status" value="1"/>
</dbReference>
<proteinExistence type="predicted"/>
<feature type="region of interest" description="Disordered" evidence="2">
    <location>
        <begin position="1"/>
        <end position="39"/>
    </location>
</feature>
<dbReference type="PANTHER" id="PTHR12623:SF11">
    <property type="entry name" value="PRE-B-CELL LEUKEMIA TRANSCRIPTION FACTOR 1-LIKE"/>
    <property type="match status" value="1"/>
</dbReference>
<organism evidence="4 5">
    <name type="scientific">Cirrhinus molitorella</name>
    <name type="common">mud carp</name>
    <dbReference type="NCBI Taxonomy" id="172907"/>
    <lineage>
        <taxon>Eukaryota</taxon>
        <taxon>Metazoa</taxon>
        <taxon>Chordata</taxon>
        <taxon>Craniata</taxon>
        <taxon>Vertebrata</taxon>
        <taxon>Euteleostomi</taxon>
        <taxon>Actinopterygii</taxon>
        <taxon>Neopterygii</taxon>
        <taxon>Teleostei</taxon>
        <taxon>Ostariophysi</taxon>
        <taxon>Cypriniformes</taxon>
        <taxon>Cyprinidae</taxon>
        <taxon>Labeoninae</taxon>
        <taxon>Labeonini</taxon>
        <taxon>Cirrhinus</taxon>
    </lineage>
</organism>
<keyword evidence="5" id="KW-1185">Reference proteome</keyword>
<dbReference type="EMBL" id="JAYMGO010000002">
    <property type="protein sequence ID" value="KAL1280120.1"/>
    <property type="molecule type" value="Genomic_DNA"/>
</dbReference>
<dbReference type="InterPro" id="IPR039040">
    <property type="entry name" value="NAB_fam"/>
</dbReference>
<dbReference type="PROSITE" id="PS51978">
    <property type="entry name" value="PBC"/>
    <property type="match status" value="1"/>
</dbReference>
<evidence type="ECO:0000313" key="5">
    <source>
        <dbReference type="Proteomes" id="UP001558613"/>
    </source>
</evidence>
<name>A0ABR3NU94_9TELE</name>
<evidence type="ECO:0000313" key="4">
    <source>
        <dbReference type="EMBL" id="KAL1280120.1"/>
    </source>
</evidence>
<accession>A0ABR3NU94</accession>
<dbReference type="InterPro" id="IPR005542">
    <property type="entry name" value="PBX_PBC_dom"/>
</dbReference>
<comment type="subcellular location">
    <subcellularLocation>
        <location evidence="1">Nucleus</location>
    </subcellularLocation>
</comment>
<comment type="caution">
    <text evidence="4">The sequence shown here is derived from an EMBL/GenBank/DDBJ whole genome shotgun (WGS) entry which is preliminary data.</text>
</comment>
<dbReference type="PANTHER" id="PTHR12623">
    <property type="entry name" value="NGFI-A BINDING PROTEIN"/>
    <property type="match status" value="1"/>
</dbReference>
<gene>
    <name evidence="4" type="ORF">QQF64_014720</name>
</gene>
<dbReference type="Proteomes" id="UP001558613">
    <property type="component" value="Unassembled WGS sequence"/>
</dbReference>